<sequence length="224" mass="25411">MSCWRSCQDQSVAASWIKCNIADTVKRILYFVAMNMFDASLECHLTVTPRIDHPPDQYLPNESLSAIESYSVLFDRASHNFSASSEISFSDDTKQGIDRYKCPPARSTTILADNNNRQNKQLHFDISHPQLTDDEDDENLPNRLGTLNIQPELKKYSWITSTCVKKSYSLNPRNNSPKEADEKNSVPQTLTLSINTQEPNNDERTPALELKVKNAKVSSQVKKD</sequence>
<protein>
    <submittedName>
        <fullName evidence="2">Uncharacterized protein</fullName>
    </submittedName>
</protein>
<reference evidence="2" key="1">
    <citation type="submission" date="2021-02" db="EMBL/GenBank/DDBJ databases">
        <authorList>
            <person name="Nowell W R."/>
        </authorList>
    </citation>
    <scope>NUCLEOTIDE SEQUENCE</scope>
</reference>
<evidence type="ECO:0000313" key="3">
    <source>
        <dbReference type="EMBL" id="CAF4123357.1"/>
    </source>
</evidence>
<evidence type="ECO:0000313" key="4">
    <source>
        <dbReference type="Proteomes" id="UP000663829"/>
    </source>
</evidence>
<organism evidence="2 4">
    <name type="scientific">Didymodactylos carnosus</name>
    <dbReference type="NCBI Taxonomy" id="1234261"/>
    <lineage>
        <taxon>Eukaryota</taxon>
        <taxon>Metazoa</taxon>
        <taxon>Spiralia</taxon>
        <taxon>Gnathifera</taxon>
        <taxon>Rotifera</taxon>
        <taxon>Eurotatoria</taxon>
        <taxon>Bdelloidea</taxon>
        <taxon>Philodinida</taxon>
        <taxon>Philodinidae</taxon>
        <taxon>Didymodactylos</taxon>
    </lineage>
</organism>
<dbReference type="OrthoDB" id="10014855at2759"/>
<feature type="compositionally biased region" description="Polar residues" evidence="1">
    <location>
        <begin position="185"/>
        <end position="199"/>
    </location>
</feature>
<dbReference type="Proteomes" id="UP000663829">
    <property type="component" value="Unassembled WGS sequence"/>
</dbReference>
<accession>A0A815DQ53</accession>
<evidence type="ECO:0000313" key="2">
    <source>
        <dbReference type="EMBL" id="CAF1300498.1"/>
    </source>
</evidence>
<dbReference type="EMBL" id="CAJOBC010037148">
    <property type="protein sequence ID" value="CAF4123357.1"/>
    <property type="molecule type" value="Genomic_DNA"/>
</dbReference>
<dbReference type="Proteomes" id="UP000681722">
    <property type="component" value="Unassembled WGS sequence"/>
</dbReference>
<evidence type="ECO:0000256" key="1">
    <source>
        <dbReference type="SAM" id="MobiDB-lite"/>
    </source>
</evidence>
<proteinExistence type="predicted"/>
<name>A0A815DQ53_9BILA</name>
<feature type="region of interest" description="Disordered" evidence="1">
    <location>
        <begin position="168"/>
        <end position="224"/>
    </location>
</feature>
<comment type="caution">
    <text evidence="2">The sequence shown here is derived from an EMBL/GenBank/DDBJ whole genome shotgun (WGS) entry which is preliminary data.</text>
</comment>
<dbReference type="EMBL" id="CAJNOQ010012455">
    <property type="protein sequence ID" value="CAF1300498.1"/>
    <property type="molecule type" value="Genomic_DNA"/>
</dbReference>
<keyword evidence="4" id="KW-1185">Reference proteome</keyword>
<gene>
    <name evidence="2" type="ORF">GPM918_LOCUS28493</name>
    <name evidence="3" type="ORF">SRO942_LOCUS28996</name>
</gene>
<feature type="compositionally biased region" description="Basic and acidic residues" evidence="1">
    <location>
        <begin position="201"/>
        <end position="212"/>
    </location>
</feature>
<dbReference type="AlphaFoldDB" id="A0A815DQ53"/>